<protein>
    <submittedName>
        <fullName evidence="1">DUF1573 domain-containing protein</fullName>
    </submittedName>
</protein>
<dbReference type="EMBL" id="JADIMC010000033">
    <property type="protein sequence ID" value="MBO8475869.1"/>
    <property type="molecule type" value="Genomic_DNA"/>
</dbReference>
<dbReference type="Gene3D" id="2.60.40.10">
    <property type="entry name" value="Immunoglobulins"/>
    <property type="match status" value="2"/>
</dbReference>
<dbReference type="InterPro" id="IPR011467">
    <property type="entry name" value="DUF1573"/>
</dbReference>
<name>A0A9D9IQ01_9BACT</name>
<dbReference type="AlphaFoldDB" id="A0A9D9IQ01"/>
<reference evidence="1" key="2">
    <citation type="journal article" date="2021" name="PeerJ">
        <title>Extensive microbial diversity within the chicken gut microbiome revealed by metagenomics and culture.</title>
        <authorList>
            <person name="Gilroy R."/>
            <person name="Ravi A."/>
            <person name="Getino M."/>
            <person name="Pursley I."/>
            <person name="Horton D.L."/>
            <person name="Alikhan N.F."/>
            <person name="Baker D."/>
            <person name="Gharbi K."/>
            <person name="Hall N."/>
            <person name="Watson M."/>
            <person name="Adriaenssens E.M."/>
            <person name="Foster-Nyarko E."/>
            <person name="Jarju S."/>
            <person name="Secka A."/>
            <person name="Antonio M."/>
            <person name="Oren A."/>
            <person name="Chaudhuri R.R."/>
            <person name="La Ragione R."/>
            <person name="Hildebrand F."/>
            <person name="Pallen M.J."/>
        </authorList>
    </citation>
    <scope>NUCLEOTIDE SEQUENCE</scope>
    <source>
        <strain evidence="1">6919</strain>
    </source>
</reference>
<dbReference type="Proteomes" id="UP000823598">
    <property type="component" value="Unassembled WGS sequence"/>
</dbReference>
<sequence length="353" mass="38921">MDGRRLILMAMAAIVLLLPQIALAQLEWSPKLLDFGTIKEEDGKAVRHFMAVNKGETPVRIDRVRTSCGCTTAEIDTTPIQPGDSIALPIVYNPAGRPGPFDKLLFVFSGKTSYKLNIIGNVIPSERTLKLRYPVVMESFRMTKDKFVFGDMPIGSRRTKRLYGYNASPDTVVLKFNDLPEQVVVRSLPDTVPPSGLFCLSATFIADRRSDFGTADLLLKMDANGRIIPITATYTMKENPGYDFQSGLEKVPVAVFEDDRLLFEGYGEKRMRRLLKIKNTGNEVLRISGITSADDAVSVDAVVPLTVAPGKSVEMNVTVDGSKEKNDVLNSALIILTNDPANPNKLIRLVGKR</sequence>
<gene>
    <name evidence="1" type="ORF">IAB88_02615</name>
</gene>
<dbReference type="Pfam" id="PF07610">
    <property type="entry name" value="DUF1573"/>
    <property type="match status" value="1"/>
</dbReference>
<dbReference type="PANTHER" id="PTHR37833:SF1">
    <property type="entry name" value="SIGNAL PEPTIDE PROTEIN"/>
    <property type="match status" value="1"/>
</dbReference>
<evidence type="ECO:0000313" key="2">
    <source>
        <dbReference type="Proteomes" id="UP000823598"/>
    </source>
</evidence>
<accession>A0A9D9IQ01</accession>
<comment type="caution">
    <text evidence="1">The sequence shown here is derived from an EMBL/GenBank/DDBJ whole genome shotgun (WGS) entry which is preliminary data.</text>
</comment>
<reference evidence="1" key="1">
    <citation type="submission" date="2020-10" db="EMBL/GenBank/DDBJ databases">
        <authorList>
            <person name="Gilroy R."/>
        </authorList>
    </citation>
    <scope>NUCLEOTIDE SEQUENCE</scope>
    <source>
        <strain evidence="1">6919</strain>
    </source>
</reference>
<dbReference type="InterPro" id="IPR013783">
    <property type="entry name" value="Ig-like_fold"/>
</dbReference>
<organism evidence="1 2">
    <name type="scientific">Candidatus Limisoma faecipullorum</name>
    <dbReference type="NCBI Taxonomy" id="2840854"/>
    <lineage>
        <taxon>Bacteria</taxon>
        <taxon>Pseudomonadati</taxon>
        <taxon>Bacteroidota</taxon>
        <taxon>Bacteroidia</taxon>
        <taxon>Bacteroidales</taxon>
        <taxon>Candidatus Limisoma</taxon>
    </lineage>
</organism>
<dbReference type="PANTHER" id="PTHR37833">
    <property type="entry name" value="LIPOPROTEIN-RELATED"/>
    <property type="match status" value="1"/>
</dbReference>
<proteinExistence type="predicted"/>
<evidence type="ECO:0000313" key="1">
    <source>
        <dbReference type="EMBL" id="MBO8475869.1"/>
    </source>
</evidence>